<dbReference type="SUPFAM" id="SSF46785">
    <property type="entry name" value="Winged helix' DNA-binding domain"/>
    <property type="match status" value="1"/>
</dbReference>
<dbReference type="PANTHER" id="PTHR30126">
    <property type="entry name" value="HTH-TYPE TRANSCRIPTIONAL REGULATOR"/>
    <property type="match status" value="1"/>
</dbReference>
<dbReference type="Pfam" id="PF03466">
    <property type="entry name" value="LysR_substrate"/>
    <property type="match status" value="1"/>
</dbReference>
<feature type="domain" description="HTH lysR-type" evidence="5">
    <location>
        <begin position="1"/>
        <end position="58"/>
    </location>
</feature>
<dbReference type="PROSITE" id="PS50931">
    <property type="entry name" value="HTH_LYSR"/>
    <property type="match status" value="1"/>
</dbReference>
<sequence>MNTTNLTTFVTVMQIGSISGAAEKLFITQPAVSKRIKNLEDEFKITLFDTVGRGIVPTQAANEMLPHAKRWLDDYENFKINLQHSKKTISGKLVIGTSHHIGLHHLAPVLKHFIQSYPAVQLEVHFVDSEEAHKAVLDGDLSLAFLTLPPVYDKRLTYHTLWSDPLYFMTGTLSPLAQKTNVTLEQLARYPAILPSANTFTSQITLAEFAKHNLKPYATMSTNPLESIRMLVSVGLGWSVLPQTMISQDLERIDMADNIELQRYLGVVINPKLTPSNSVTALLNLLTPIDLNHEVVL</sequence>
<dbReference type="InterPro" id="IPR005119">
    <property type="entry name" value="LysR_subst-bd"/>
</dbReference>
<dbReference type="Pfam" id="PF00126">
    <property type="entry name" value="HTH_1"/>
    <property type="match status" value="1"/>
</dbReference>
<dbReference type="RefSeq" id="WP_062533472.1">
    <property type="nucleotide sequence ID" value="NZ_CP012678.1"/>
</dbReference>
<dbReference type="InterPro" id="IPR000847">
    <property type="entry name" value="LysR_HTH_N"/>
</dbReference>
<evidence type="ECO:0000256" key="1">
    <source>
        <dbReference type="ARBA" id="ARBA00009437"/>
    </source>
</evidence>
<keyword evidence="2" id="KW-0805">Transcription regulation</keyword>
<evidence type="ECO:0000256" key="2">
    <source>
        <dbReference type="ARBA" id="ARBA00023015"/>
    </source>
</evidence>
<dbReference type="PRINTS" id="PR00039">
    <property type="entry name" value="HTHLYSR"/>
</dbReference>
<dbReference type="PANTHER" id="PTHR30126:SF81">
    <property type="entry name" value="HTH-TYPE TRANSCRIPTIONAL REGULATOR ILVY"/>
    <property type="match status" value="1"/>
</dbReference>
<dbReference type="GO" id="GO:0003700">
    <property type="term" value="F:DNA-binding transcription factor activity"/>
    <property type="evidence" value="ECO:0007669"/>
    <property type="project" value="InterPro"/>
</dbReference>
<evidence type="ECO:0000256" key="3">
    <source>
        <dbReference type="ARBA" id="ARBA00023125"/>
    </source>
</evidence>
<dbReference type="InterPro" id="IPR036388">
    <property type="entry name" value="WH-like_DNA-bd_sf"/>
</dbReference>
<evidence type="ECO:0000313" key="7">
    <source>
        <dbReference type="Proteomes" id="UP000059847"/>
    </source>
</evidence>
<dbReference type="InterPro" id="IPR036390">
    <property type="entry name" value="WH_DNA-bd_sf"/>
</dbReference>
<evidence type="ECO:0000259" key="5">
    <source>
        <dbReference type="PROSITE" id="PS50931"/>
    </source>
</evidence>
<keyword evidence="4" id="KW-0804">Transcription</keyword>
<dbReference type="EMBL" id="CP012678">
    <property type="protein sequence ID" value="ALF59077.1"/>
    <property type="molecule type" value="Genomic_DNA"/>
</dbReference>
<dbReference type="CDD" id="cd05466">
    <property type="entry name" value="PBP2_LTTR_substrate"/>
    <property type="match status" value="1"/>
</dbReference>
<dbReference type="Gene3D" id="1.10.10.10">
    <property type="entry name" value="Winged helix-like DNA-binding domain superfamily/Winged helix DNA-binding domain"/>
    <property type="match status" value="1"/>
</dbReference>
<dbReference type="SUPFAM" id="SSF53850">
    <property type="entry name" value="Periplasmic binding protein-like II"/>
    <property type="match status" value="1"/>
</dbReference>
<dbReference type="STRING" id="45610.AOC03_02630"/>
<evidence type="ECO:0000313" key="6">
    <source>
        <dbReference type="EMBL" id="ALF59077.1"/>
    </source>
</evidence>
<evidence type="ECO:0000256" key="4">
    <source>
        <dbReference type="ARBA" id="ARBA00023163"/>
    </source>
</evidence>
<comment type="similarity">
    <text evidence="1">Belongs to the LysR transcriptional regulatory family.</text>
</comment>
<dbReference type="Proteomes" id="UP000059847">
    <property type="component" value="Chromosome"/>
</dbReference>
<reference evidence="6 7" key="1">
    <citation type="submission" date="2015-09" db="EMBL/GenBank/DDBJ databases">
        <title>Complete genome of Psychrobacter urativorans R10.10B.</title>
        <authorList>
            <person name="See-Too W.S."/>
            <person name="Chan K.G."/>
        </authorList>
    </citation>
    <scope>NUCLEOTIDE SEQUENCE [LARGE SCALE GENOMIC DNA]</scope>
    <source>
        <strain evidence="6 7">R10.10B</strain>
    </source>
</reference>
<gene>
    <name evidence="6" type="ORF">AOC03_02630</name>
</gene>
<dbReference type="GO" id="GO:0000976">
    <property type="term" value="F:transcription cis-regulatory region binding"/>
    <property type="evidence" value="ECO:0007669"/>
    <property type="project" value="TreeGrafter"/>
</dbReference>
<organism evidence="6 7">
    <name type="scientific">Psychrobacter urativorans</name>
    <dbReference type="NCBI Taxonomy" id="45610"/>
    <lineage>
        <taxon>Bacteria</taxon>
        <taxon>Pseudomonadati</taxon>
        <taxon>Pseudomonadota</taxon>
        <taxon>Gammaproteobacteria</taxon>
        <taxon>Moraxellales</taxon>
        <taxon>Moraxellaceae</taxon>
        <taxon>Psychrobacter</taxon>
    </lineage>
</organism>
<accession>A0A0M3V8K8</accession>
<keyword evidence="3" id="KW-0238">DNA-binding</keyword>
<dbReference type="Gene3D" id="3.40.190.290">
    <property type="match status" value="1"/>
</dbReference>
<dbReference type="KEGG" id="pur:AOC03_02630"/>
<dbReference type="AlphaFoldDB" id="A0A0M3V8K8"/>
<dbReference type="OrthoDB" id="9803735at2"/>
<protein>
    <submittedName>
        <fullName evidence="6">LysR family transcriptional regulator</fullName>
    </submittedName>
</protein>
<name>A0A0M3V8K8_9GAMM</name>
<proteinExistence type="inferred from homology"/>
<keyword evidence="7" id="KW-1185">Reference proteome</keyword>